<proteinExistence type="predicted"/>
<dbReference type="OrthoDB" id="5118179at2"/>
<reference evidence="2 3" key="1">
    <citation type="submission" date="2017-11" db="EMBL/GenBank/DDBJ databases">
        <title>Genomic Encyclopedia of Archaeal and Bacterial Type Strains, Phase II (KMG-II): From Individual Species to Whole Genera.</title>
        <authorList>
            <person name="Goeker M."/>
        </authorList>
    </citation>
    <scope>NUCLEOTIDE SEQUENCE [LARGE SCALE GENOMIC DNA]</scope>
    <source>
        <strain evidence="2 3">DSM 25625</strain>
    </source>
</reference>
<name>A0A2M9BBJ1_9MICO</name>
<keyword evidence="3" id="KW-1185">Reference proteome</keyword>
<evidence type="ECO:0008006" key="4">
    <source>
        <dbReference type="Google" id="ProtNLM"/>
    </source>
</evidence>
<accession>A0A2M9BBJ1</accession>
<dbReference type="AlphaFoldDB" id="A0A2M9BBJ1"/>
<evidence type="ECO:0000313" key="3">
    <source>
        <dbReference type="Proteomes" id="UP000230161"/>
    </source>
</evidence>
<evidence type="ECO:0000256" key="1">
    <source>
        <dbReference type="SAM" id="MobiDB-lite"/>
    </source>
</evidence>
<comment type="caution">
    <text evidence="2">The sequence shown here is derived from an EMBL/GenBank/DDBJ whole genome shotgun (WGS) entry which is preliminary data.</text>
</comment>
<gene>
    <name evidence="2" type="ORF">CLV54_3198</name>
</gene>
<protein>
    <recommendedName>
        <fullName evidence="4">Transcriptional regulator, AbiEi antitoxin, Type IV TA system</fullName>
    </recommendedName>
</protein>
<dbReference type="EMBL" id="PGFB01000006">
    <property type="protein sequence ID" value="PJJ55308.1"/>
    <property type="molecule type" value="Genomic_DNA"/>
</dbReference>
<organism evidence="2 3">
    <name type="scientific">Compostimonas suwonensis</name>
    <dbReference type="NCBI Taxonomy" id="1048394"/>
    <lineage>
        <taxon>Bacteria</taxon>
        <taxon>Bacillati</taxon>
        <taxon>Actinomycetota</taxon>
        <taxon>Actinomycetes</taxon>
        <taxon>Micrococcales</taxon>
        <taxon>Microbacteriaceae</taxon>
        <taxon>Compostimonas</taxon>
    </lineage>
</organism>
<evidence type="ECO:0000313" key="2">
    <source>
        <dbReference type="EMBL" id="PJJ55308.1"/>
    </source>
</evidence>
<sequence length="235" mass="25004">MMSTLFAPRRNRQGAADARRTVLSSRGRFWEPGDLALTPSTAHHLLGELEARGELRRVRRGLYWRGTKTPLGMAPPPSEQLIEALAPGPGVGPAGLSAANLLRLSTQIPRRALVAVPERAPSGAGPVAFVSRATRTGRAEAGLNATEVAALEVLDDWTAVLEVTPNEATRRLTTLLRSGVLRAERLTQAATTEPGRTRARLAALLRAAGRDDLAARIPSPDPRTRQSALATLAAA</sequence>
<feature type="region of interest" description="Disordered" evidence="1">
    <location>
        <begin position="213"/>
        <end position="235"/>
    </location>
</feature>
<dbReference type="Proteomes" id="UP000230161">
    <property type="component" value="Unassembled WGS sequence"/>
</dbReference>
<dbReference type="RefSeq" id="WP_100345968.1">
    <property type="nucleotide sequence ID" value="NZ_PGFB01000006.1"/>
</dbReference>